<evidence type="ECO:0000313" key="7">
    <source>
        <dbReference type="Proteomes" id="UP000033740"/>
    </source>
</evidence>
<dbReference type="PATRIC" id="fig|582680.6.peg.1011"/>
<reference evidence="6 7" key="1">
    <citation type="submission" date="2015-02" db="EMBL/GenBank/DDBJ databases">
        <title>Draft genome sequences of ten Microbacterium spp. with emphasis on heavy metal contaminated environments.</title>
        <authorList>
            <person name="Corretto E."/>
        </authorList>
    </citation>
    <scope>NUCLEOTIDE SEQUENCE [LARGE SCALE GENOMIC DNA]</scope>
    <source>
        <strain evidence="6 7">ARN176</strain>
    </source>
</reference>
<dbReference type="EMBL" id="JYIX01000028">
    <property type="protein sequence ID" value="KJL34496.1"/>
    <property type="molecule type" value="Genomic_DNA"/>
</dbReference>
<sequence>MSDLDASTDRTPRGISVVVPHYGDPAPALALLDALRAQVDAPPLQLIVVDDASPDPFPDATGVTVLRRETNGGFGAAVNTGVAAASQERLLVLNSDLQLEPTFVSSLVAAAAPWPRTVAAPMVVGLDGATQWAGRRWPRTRHHVVEWLTPLARFRPRLHEAVGHDTRCVAGAVLPVDWVLGAALLIPADAFRAIGGFDERYFMNVEEVDLQRRLTAAGVPSVFLGTVQVRHEGGGSSESARRVRWVTQARIRYAEKWGEHPGLLRFGLRAASAVNLAFNAGRRMFGRDVQPLETYRRELAAIRPGGAR</sequence>
<dbReference type="InterPro" id="IPR001173">
    <property type="entry name" value="Glyco_trans_2-like"/>
</dbReference>
<evidence type="ECO:0000256" key="4">
    <source>
        <dbReference type="ARBA" id="ARBA00022679"/>
    </source>
</evidence>
<dbReference type="EC" id="2.4.1.289" evidence="6"/>
<dbReference type="SUPFAM" id="SSF53448">
    <property type="entry name" value="Nucleotide-diphospho-sugar transferases"/>
    <property type="match status" value="1"/>
</dbReference>
<protein>
    <submittedName>
        <fullName evidence="6">N-acetylglucosaminyl-diphospho-decaprenol L-rhamnosyltransferase</fullName>
        <ecNumber evidence="6">2.4.1.289</ecNumber>
    </submittedName>
</protein>
<evidence type="ECO:0000256" key="2">
    <source>
        <dbReference type="ARBA" id="ARBA00006739"/>
    </source>
</evidence>
<dbReference type="Pfam" id="PF00535">
    <property type="entry name" value="Glycos_transf_2"/>
    <property type="match status" value="1"/>
</dbReference>
<organism evidence="6 7">
    <name type="scientific">Microbacterium azadirachtae</name>
    <dbReference type="NCBI Taxonomy" id="582680"/>
    <lineage>
        <taxon>Bacteria</taxon>
        <taxon>Bacillati</taxon>
        <taxon>Actinomycetota</taxon>
        <taxon>Actinomycetes</taxon>
        <taxon>Micrococcales</taxon>
        <taxon>Microbacteriaceae</taxon>
        <taxon>Microbacterium</taxon>
    </lineage>
</organism>
<keyword evidence="3 6" id="KW-0328">Glycosyltransferase</keyword>
<dbReference type="STRING" id="582680.RS86_00982"/>
<evidence type="ECO:0000256" key="1">
    <source>
        <dbReference type="ARBA" id="ARBA00004776"/>
    </source>
</evidence>
<keyword evidence="7" id="KW-1185">Reference proteome</keyword>
<proteinExistence type="inferred from homology"/>
<evidence type="ECO:0000256" key="3">
    <source>
        <dbReference type="ARBA" id="ARBA00022676"/>
    </source>
</evidence>
<dbReference type="Gene3D" id="3.90.550.10">
    <property type="entry name" value="Spore Coat Polysaccharide Biosynthesis Protein SpsA, Chain A"/>
    <property type="match status" value="1"/>
</dbReference>
<comment type="similarity">
    <text evidence="2">Belongs to the glycosyltransferase 2 family.</text>
</comment>
<evidence type="ECO:0000313" key="6">
    <source>
        <dbReference type="EMBL" id="KJL34496.1"/>
    </source>
</evidence>
<evidence type="ECO:0000259" key="5">
    <source>
        <dbReference type="Pfam" id="PF00535"/>
    </source>
</evidence>
<dbReference type="RefSeq" id="WP_045271090.1">
    <property type="nucleotide sequence ID" value="NZ_JYIX01000028.1"/>
</dbReference>
<gene>
    <name evidence="6" type="primary">wbbL</name>
    <name evidence="6" type="ORF">RS86_00982</name>
</gene>
<keyword evidence="4 6" id="KW-0808">Transferase</keyword>
<accession>A0A0F0LSJ4</accession>
<dbReference type="InterPro" id="IPR029044">
    <property type="entry name" value="Nucleotide-diphossugar_trans"/>
</dbReference>
<dbReference type="Proteomes" id="UP000033740">
    <property type="component" value="Unassembled WGS sequence"/>
</dbReference>
<dbReference type="AlphaFoldDB" id="A0A0F0LSJ4"/>
<dbReference type="GO" id="GO:0102096">
    <property type="term" value="F:decaprenyl-N-acetyl-alpha-D-glucosaminyl-pyrophosphate:dTDP-alpha-L-rhamnose rhamnosyltransferase activity"/>
    <property type="evidence" value="ECO:0007669"/>
    <property type="project" value="UniProtKB-EC"/>
</dbReference>
<dbReference type="PANTHER" id="PTHR43179:SF12">
    <property type="entry name" value="GALACTOFURANOSYLTRANSFERASE GLFT2"/>
    <property type="match status" value="1"/>
</dbReference>
<dbReference type="PANTHER" id="PTHR43179">
    <property type="entry name" value="RHAMNOSYLTRANSFERASE WBBL"/>
    <property type="match status" value="1"/>
</dbReference>
<name>A0A0F0LSJ4_9MICO</name>
<comment type="pathway">
    <text evidence="1">Cell wall biogenesis; cell wall polysaccharide biosynthesis.</text>
</comment>
<feature type="domain" description="Glycosyltransferase 2-like" evidence="5">
    <location>
        <begin position="16"/>
        <end position="135"/>
    </location>
</feature>
<comment type="caution">
    <text evidence="6">The sequence shown here is derived from an EMBL/GenBank/DDBJ whole genome shotgun (WGS) entry which is preliminary data.</text>
</comment>